<proteinExistence type="predicted"/>
<keyword evidence="2" id="KW-0812">Transmembrane</keyword>
<keyword evidence="2" id="KW-0472">Membrane</keyword>
<protein>
    <submittedName>
        <fullName evidence="3">Uncharacterized protein</fullName>
    </submittedName>
</protein>
<accession>A0A6C0FGS6</accession>
<sequence>MNQQRLEQSLGVSPNEALADRGTDIIKNIKELQKTEQALFDQLQAGAASMTMSEDDMRKIVDSIKNVADTRNSLYLELEKNQRYYQKSVGASQNILTQETDALEIVERELHRAEERIGLIQEQRSNRLRLVEINRYYGDKYKHHTLILQYVTVVFSLVLILSYLYNQGFMPPFVFTTLFVIVGCVGLYYIIKESWDAYSRDNMMYQQYDWAKLKGRPDEVGSPSTEKNPWEQDIKQDQCVGQQCCRIGHTWIKAPLNKCYPNSELRSNADILAAFPEGYPAFNISQTSGEDLPNMGSGVLGSTQTAQQFSIAMSGG</sequence>
<evidence type="ECO:0000313" key="3">
    <source>
        <dbReference type="EMBL" id="QHT38890.1"/>
    </source>
</evidence>
<feature type="transmembrane region" description="Helical" evidence="2">
    <location>
        <begin position="171"/>
        <end position="191"/>
    </location>
</feature>
<name>A0A6C0FGS6_9ZZZZ</name>
<feature type="coiled-coil region" evidence="1">
    <location>
        <begin position="96"/>
        <end position="123"/>
    </location>
</feature>
<evidence type="ECO:0000256" key="1">
    <source>
        <dbReference type="SAM" id="Coils"/>
    </source>
</evidence>
<dbReference type="AlphaFoldDB" id="A0A6C0FGS6"/>
<dbReference type="EMBL" id="MN738836">
    <property type="protein sequence ID" value="QHT38890.1"/>
    <property type="molecule type" value="Genomic_DNA"/>
</dbReference>
<keyword evidence="2" id="KW-1133">Transmembrane helix</keyword>
<organism evidence="3">
    <name type="scientific">viral metagenome</name>
    <dbReference type="NCBI Taxonomy" id="1070528"/>
    <lineage>
        <taxon>unclassified sequences</taxon>
        <taxon>metagenomes</taxon>
        <taxon>organismal metagenomes</taxon>
    </lineage>
</organism>
<feature type="transmembrane region" description="Helical" evidence="2">
    <location>
        <begin position="145"/>
        <end position="165"/>
    </location>
</feature>
<evidence type="ECO:0000256" key="2">
    <source>
        <dbReference type="SAM" id="Phobius"/>
    </source>
</evidence>
<keyword evidence="1" id="KW-0175">Coiled coil</keyword>
<reference evidence="3" key="1">
    <citation type="journal article" date="2020" name="Nature">
        <title>Giant virus diversity and host interactions through global metagenomics.</title>
        <authorList>
            <person name="Schulz F."/>
            <person name="Roux S."/>
            <person name="Paez-Espino D."/>
            <person name="Jungbluth S."/>
            <person name="Walsh D.A."/>
            <person name="Denef V.J."/>
            <person name="McMahon K.D."/>
            <person name="Konstantinidis K.T."/>
            <person name="Eloe-Fadrosh E.A."/>
            <person name="Kyrpides N.C."/>
            <person name="Woyke T."/>
        </authorList>
    </citation>
    <scope>NUCLEOTIDE SEQUENCE</scope>
    <source>
        <strain evidence="3">GVMAG-S-ERX556106-38</strain>
    </source>
</reference>